<dbReference type="InterPro" id="IPR036291">
    <property type="entry name" value="NAD(P)-bd_dom_sf"/>
</dbReference>
<protein>
    <submittedName>
        <fullName evidence="3">Dehydrogenase</fullName>
    </submittedName>
</protein>
<dbReference type="EMBL" id="BMXI01000010">
    <property type="protein sequence ID" value="GHC57269.1"/>
    <property type="molecule type" value="Genomic_DNA"/>
</dbReference>
<evidence type="ECO:0000256" key="1">
    <source>
        <dbReference type="ARBA" id="ARBA00006484"/>
    </source>
</evidence>
<dbReference type="AlphaFoldDB" id="A0A918TUJ6"/>
<evidence type="ECO:0000256" key="2">
    <source>
        <dbReference type="ARBA" id="ARBA00023002"/>
    </source>
</evidence>
<name>A0A918TUJ6_9BACT</name>
<dbReference type="Proteomes" id="UP000644507">
    <property type="component" value="Unassembled WGS sequence"/>
</dbReference>
<dbReference type="PRINTS" id="PR00081">
    <property type="entry name" value="GDHRDH"/>
</dbReference>
<dbReference type="InterPro" id="IPR020904">
    <property type="entry name" value="Sc_DH/Rdtase_CS"/>
</dbReference>
<accession>A0A918TUJ6</accession>
<reference evidence="3" key="2">
    <citation type="submission" date="2020-09" db="EMBL/GenBank/DDBJ databases">
        <authorList>
            <person name="Sun Q."/>
            <person name="Kim S."/>
        </authorList>
    </citation>
    <scope>NUCLEOTIDE SEQUENCE</scope>
    <source>
        <strain evidence="3">KCTC 12988</strain>
    </source>
</reference>
<dbReference type="PANTHER" id="PTHR24321">
    <property type="entry name" value="DEHYDROGENASES, SHORT CHAIN"/>
    <property type="match status" value="1"/>
</dbReference>
<keyword evidence="2" id="KW-0560">Oxidoreductase</keyword>
<dbReference type="SUPFAM" id="SSF51735">
    <property type="entry name" value="NAD(P)-binding Rossmann-fold domains"/>
    <property type="match status" value="1"/>
</dbReference>
<dbReference type="FunFam" id="3.40.50.720:FF:000084">
    <property type="entry name" value="Short-chain dehydrogenase reductase"/>
    <property type="match status" value="1"/>
</dbReference>
<dbReference type="RefSeq" id="WP_189570419.1">
    <property type="nucleotide sequence ID" value="NZ_BMXI01000010.1"/>
</dbReference>
<keyword evidence="4" id="KW-1185">Reference proteome</keyword>
<gene>
    <name evidence="3" type="ORF">GCM10007100_25260</name>
</gene>
<dbReference type="Pfam" id="PF13561">
    <property type="entry name" value="adh_short_C2"/>
    <property type="match status" value="1"/>
</dbReference>
<dbReference type="Gene3D" id="3.40.50.720">
    <property type="entry name" value="NAD(P)-binding Rossmann-like Domain"/>
    <property type="match status" value="1"/>
</dbReference>
<reference evidence="3" key="1">
    <citation type="journal article" date="2014" name="Int. J. Syst. Evol. Microbiol.">
        <title>Complete genome sequence of Corynebacterium casei LMG S-19264T (=DSM 44701T), isolated from a smear-ripened cheese.</title>
        <authorList>
            <consortium name="US DOE Joint Genome Institute (JGI-PGF)"/>
            <person name="Walter F."/>
            <person name="Albersmeier A."/>
            <person name="Kalinowski J."/>
            <person name="Ruckert C."/>
        </authorList>
    </citation>
    <scope>NUCLEOTIDE SEQUENCE</scope>
    <source>
        <strain evidence="3">KCTC 12988</strain>
    </source>
</reference>
<organism evidence="3 4">
    <name type="scientific">Roseibacillus persicicus</name>
    <dbReference type="NCBI Taxonomy" id="454148"/>
    <lineage>
        <taxon>Bacteria</taxon>
        <taxon>Pseudomonadati</taxon>
        <taxon>Verrucomicrobiota</taxon>
        <taxon>Verrucomicrobiia</taxon>
        <taxon>Verrucomicrobiales</taxon>
        <taxon>Verrucomicrobiaceae</taxon>
        <taxon>Roseibacillus</taxon>
    </lineage>
</organism>
<dbReference type="GO" id="GO:0016491">
    <property type="term" value="F:oxidoreductase activity"/>
    <property type="evidence" value="ECO:0007669"/>
    <property type="project" value="UniProtKB-KW"/>
</dbReference>
<comment type="caution">
    <text evidence="3">The sequence shown here is derived from an EMBL/GenBank/DDBJ whole genome shotgun (WGS) entry which is preliminary data.</text>
</comment>
<evidence type="ECO:0000313" key="3">
    <source>
        <dbReference type="EMBL" id="GHC57269.1"/>
    </source>
</evidence>
<dbReference type="PANTHER" id="PTHR24321:SF8">
    <property type="entry name" value="ESTRADIOL 17-BETA-DEHYDROGENASE 8-RELATED"/>
    <property type="match status" value="1"/>
</dbReference>
<comment type="similarity">
    <text evidence="1">Belongs to the short-chain dehydrogenases/reductases (SDR) family.</text>
</comment>
<evidence type="ECO:0000313" key="4">
    <source>
        <dbReference type="Proteomes" id="UP000644507"/>
    </source>
</evidence>
<dbReference type="PROSITE" id="PS00061">
    <property type="entry name" value="ADH_SHORT"/>
    <property type="match status" value="1"/>
</dbReference>
<dbReference type="PRINTS" id="PR00080">
    <property type="entry name" value="SDRFAMILY"/>
</dbReference>
<sequence>MNAANFEGKVVVVTGGASGIGAAICEVFQEAGAKVWCADLELADGKGWESRVCDVSDETQVTAFFEEVFAEEGRLDVVVNNAGIQPLGVSIAETTPELMNKTLEVNVSGALWGVKQAAARMTAGGSVVNLASFVGTLGVPDGMAYAVSKAGVAHLTKCAALELAGKGIRVNAVAPGTIRTPAVEGIPDNPEIPFVEGRTPLGRLGEPEEVARVVLFLASEAASYITGAIVPVDGGISAGWERYELKLGDFPL</sequence>
<proteinExistence type="inferred from homology"/>
<dbReference type="CDD" id="cd05233">
    <property type="entry name" value="SDR_c"/>
    <property type="match status" value="1"/>
</dbReference>
<dbReference type="InterPro" id="IPR002347">
    <property type="entry name" value="SDR_fam"/>
</dbReference>